<feature type="signal peptide" evidence="2">
    <location>
        <begin position="1"/>
        <end position="28"/>
    </location>
</feature>
<keyword evidence="2" id="KW-0732">Signal</keyword>
<dbReference type="Proteomes" id="UP000033865">
    <property type="component" value="Unassembled WGS sequence"/>
</dbReference>
<evidence type="ECO:0000313" key="3">
    <source>
        <dbReference type="EMBL" id="KKW34780.1"/>
    </source>
</evidence>
<comment type="caution">
    <text evidence="3">The sequence shown here is derived from an EMBL/GenBank/DDBJ whole genome shotgun (WGS) entry which is preliminary data.</text>
</comment>
<gene>
    <name evidence="3" type="ORF">UY82_C0059G0001</name>
</gene>
<feature type="compositionally biased region" description="Low complexity" evidence="1">
    <location>
        <begin position="262"/>
        <end position="273"/>
    </location>
</feature>
<feature type="compositionally biased region" description="Polar residues" evidence="1">
    <location>
        <begin position="279"/>
        <end position="297"/>
    </location>
</feature>
<reference evidence="3 4" key="1">
    <citation type="journal article" date="2015" name="Nature">
        <title>rRNA introns, odd ribosomes, and small enigmatic genomes across a large radiation of phyla.</title>
        <authorList>
            <person name="Brown C.T."/>
            <person name="Hug L.A."/>
            <person name="Thomas B.C."/>
            <person name="Sharon I."/>
            <person name="Castelle C.J."/>
            <person name="Singh A."/>
            <person name="Wilkins M.J."/>
            <person name="Williams K.H."/>
            <person name="Banfield J.F."/>
        </authorList>
    </citation>
    <scope>NUCLEOTIDE SEQUENCE [LARGE SCALE GENOMIC DNA]</scope>
</reference>
<sequence length="312" mass="33489">MINIELNRQTTLAVIILAASLFSSVAFALPNKMPINGRLTFSNDTDINGTANFTFKIYNNKTGSAALWQESQQNLTVRRGLFSAYLGNNTPINLTFDENYFLEIVVNGETIEPRFDFGTTGYSFASNQTLFTKNDTKVLGNLTPVGNNSALGSNSFSWLAGYFNSLIAGTLNVTDIFLGGFNLTSRIVSDNATQGSRIDAIDTRQSSDNTTYGNRTALLETKQSADNATQASLIAGNNQTLSDRIDSLGSSGAASDNTTQSNLITGNNNTLGGRISALDSRQSSDNTTLFNRTSSDNATQAARIATLEANNN</sequence>
<feature type="chain" id="PRO_5002540829" evidence="2">
    <location>
        <begin position="29"/>
        <end position="312"/>
    </location>
</feature>
<evidence type="ECO:0000256" key="2">
    <source>
        <dbReference type="SAM" id="SignalP"/>
    </source>
</evidence>
<feature type="non-terminal residue" evidence="3">
    <location>
        <position position="312"/>
    </location>
</feature>
<protein>
    <submittedName>
        <fullName evidence="3">Uncharacterized protein</fullName>
    </submittedName>
</protein>
<dbReference type="AlphaFoldDB" id="A0A0G1XV28"/>
<evidence type="ECO:0000313" key="4">
    <source>
        <dbReference type="Proteomes" id="UP000033865"/>
    </source>
</evidence>
<evidence type="ECO:0000256" key="1">
    <source>
        <dbReference type="SAM" id="MobiDB-lite"/>
    </source>
</evidence>
<name>A0A0G1XV28_9BACT</name>
<accession>A0A0G1XV28</accession>
<organism evidence="3 4">
    <name type="scientific">Candidatus Uhrbacteria bacterium GW2011_GWC2_53_7</name>
    <dbReference type="NCBI Taxonomy" id="1618986"/>
    <lineage>
        <taxon>Bacteria</taxon>
        <taxon>Candidatus Uhriibacteriota</taxon>
    </lineage>
</organism>
<feature type="region of interest" description="Disordered" evidence="1">
    <location>
        <begin position="246"/>
        <end position="297"/>
    </location>
</feature>
<feature type="compositionally biased region" description="Polar residues" evidence="1">
    <location>
        <begin position="246"/>
        <end position="261"/>
    </location>
</feature>
<proteinExistence type="predicted"/>
<dbReference type="EMBL" id="LCRN01000059">
    <property type="protein sequence ID" value="KKW34780.1"/>
    <property type="molecule type" value="Genomic_DNA"/>
</dbReference>